<accession>A0A1M7Y063</accession>
<dbReference type="GO" id="GO:0003735">
    <property type="term" value="F:structural constituent of ribosome"/>
    <property type="evidence" value="ECO:0007669"/>
    <property type="project" value="InterPro"/>
</dbReference>
<dbReference type="NCBIfam" id="TIGR00060">
    <property type="entry name" value="L18_bact"/>
    <property type="match status" value="1"/>
</dbReference>
<protein>
    <recommendedName>
        <fullName evidence="6 7">Large ribosomal subunit protein uL18</fullName>
    </recommendedName>
</protein>
<evidence type="ECO:0000256" key="1">
    <source>
        <dbReference type="ARBA" id="ARBA00007116"/>
    </source>
</evidence>
<dbReference type="InterPro" id="IPR057268">
    <property type="entry name" value="Ribosomal_L18"/>
</dbReference>
<keyword evidence="2 7" id="KW-0699">rRNA-binding</keyword>
<dbReference type="GO" id="GO:0006412">
    <property type="term" value="P:translation"/>
    <property type="evidence" value="ECO:0007669"/>
    <property type="project" value="UniProtKB-UniRule"/>
</dbReference>
<dbReference type="SUPFAM" id="SSF53137">
    <property type="entry name" value="Translational machinery components"/>
    <property type="match status" value="1"/>
</dbReference>
<dbReference type="OrthoDB" id="9810939at2"/>
<dbReference type="Gene3D" id="3.30.420.100">
    <property type="match status" value="1"/>
</dbReference>
<keyword evidence="4 7" id="KW-0689">Ribosomal protein</keyword>
<keyword evidence="5 7" id="KW-0687">Ribonucleoprotein</keyword>
<dbReference type="FunFam" id="3.30.420.100:FF:000001">
    <property type="entry name" value="50S ribosomal protein L18"/>
    <property type="match status" value="1"/>
</dbReference>
<comment type="function">
    <text evidence="7">This is one of the proteins that bind and probably mediate the attachment of the 5S RNA into the large ribosomal subunit, where it forms part of the central protuberance.</text>
</comment>
<dbReference type="RefSeq" id="WP_073612278.1">
    <property type="nucleotide sequence ID" value="NZ_FRFE01000003.1"/>
</dbReference>
<dbReference type="GO" id="GO:0022625">
    <property type="term" value="C:cytosolic large ribosomal subunit"/>
    <property type="evidence" value="ECO:0007669"/>
    <property type="project" value="TreeGrafter"/>
</dbReference>
<sequence length="121" mass="13343">MAKTNPRTIARAKRVRRIRKKITGTSERPRLRVFKSNKHIYAQIIDDSQGRTLVAMSTVDKEFEAGEEKGKSGAAKAVGLKIAERAKAAGIEQVVFDRGGYIYHGRVKALSEGAREGGLNF</sequence>
<dbReference type="PANTHER" id="PTHR12899">
    <property type="entry name" value="39S RIBOSOMAL PROTEIN L18, MITOCHONDRIAL"/>
    <property type="match status" value="1"/>
</dbReference>
<evidence type="ECO:0000313" key="9">
    <source>
        <dbReference type="Proteomes" id="UP000184603"/>
    </source>
</evidence>
<comment type="similarity">
    <text evidence="1 7">Belongs to the universal ribosomal protein uL18 family.</text>
</comment>
<dbReference type="Proteomes" id="UP000184603">
    <property type="component" value="Unassembled WGS sequence"/>
</dbReference>
<comment type="subunit">
    <text evidence="7">Part of the 50S ribosomal subunit; part of the 5S rRNA/L5/L18/L25 subcomplex. Contacts the 5S and 23S rRNAs.</text>
</comment>
<dbReference type="AlphaFoldDB" id="A0A1M7Y063"/>
<evidence type="ECO:0000313" key="8">
    <source>
        <dbReference type="EMBL" id="SHO44940.1"/>
    </source>
</evidence>
<evidence type="ECO:0000256" key="3">
    <source>
        <dbReference type="ARBA" id="ARBA00022884"/>
    </source>
</evidence>
<proteinExistence type="inferred from homology"/>
<dbReference type="Pfam" id="PF00861">
    <property type="entry name" value="Ribosomal_L18p"/>
    <property type="match status" value="1"/>
</dbReference>
<organism evidence="8 9">
    <name type="scientific">Desulfopila aestuarii DSM 18488</name>
    <dbReference type="NCBI Taxonomy" id="1121416"/>
    <lineage>
        <taxon>Bacteria</taxon>
        <taxon>Pseudomonadati</taxon>
        <taxon>Thermodesulfobacteriota</taxon>
        <taxon>Desulfobulbia</taxon>
        <taxon>Desulfobulbales</taxon>
        <taxon>Desulfocapsaceae</taxon>
        <taxon>Desulfopila</taxon>
    </lineage>
</organism>
<dbReference type="EMBL" id="FRFE01000003">
    <property type="protein sequence ID" value="SHO44940.1"/>
    <property type="molecule type" value="Genomic_DNA"/>
</dbReference>
<evidence type="ECO:0000256" key="2">
    <source>
        <dbReference type="ARBA" id="ARBA00022730"/>
    </source>
</evidence>
<keyword evidence="9" id="KW-1185">Reference proteome</keyword>
<dbReference type="STRING" id="1121416.SAMN02745220_00934"/>
<dbReference type="GO" id="GO:0008097">
    <property type="term" value="F:5S rRNA binding"/>
    <property type="evidence" value="ECO:0007669"/>
    <property type="project" value="TreeGrafter"/>
</dbReference>
<evidence type="ECO:0000256" key="5">
    <source>
        <dbReference type="ARBA" id="ARBA00023274"/>
    </source>
</evidence>
<evidence type="ECO:0000256" key="6">
    <source>
        <dbReference type="ARBA" id="ARBA00035197"/>
    </source>
</evidence>
<dbReference type="PANTHER" id="PTHR12899:SF3">
    <property type="entry name" value="LARGE RIBOSOMAL SUBUNIT PROTEIN UL18M"/>
    <property type="match status" value="1"/>
</dbReference>
<evidence type="ECO:0000256" key="4">
    <source>
        <dbReference type="ARBA" id="ARBA00022980"/>
    </source>
</evidence>
<dbReference type="HAMAP" id="MF_01337_B">
    <property type="entry name" value="Ribosomal_uL18_B"/>
    <property type="match status" value="1"/>
</dbReference>
<dbReference type="InterPro" id="IPR004389">
    <property type="entry name" value="Ribosomal_uL18_bac-type"/>
</dbReference>
<evidence type="ECO:0000256" key="7">
    <source>
        <dbReference type="HAMAP-Rule" id="MF_01337"/>
    </source>
</evidence>
<keyword evidence="3 7" id="KW-0694">RNA-binding</keyword>
<dbReference type="InterPro" id="IPR005484">
    <property type="entry name" value="Ribosomal_uL18_bac/plant/anim"/>
</dbReference>
<name>A0A1M7Y063_9BACT</name>
<dbReference type="CDD" id="cd00432">
    <property type="entry name" value="Ribosomal_L18_L5e"/>
    <property type="match status" value="1"/>
</dbReference>
<gene>
    <name evidence="7" type="primary">rplR</name>
    <name evidence="8" type="ORF">SAMN02745220_00934</name>
</gene>
<reference evidence="8 9" key="1">
    <citation type="submission" date="2016-12" db="EMBL/GenBank/DDBJ databases">
        <authorList>
            <person name="Song W.-J."/>
            <person name="Kurnit D.M."/>
        </authorList>
    </citation>
    <scope>NUCLEOTIDE SEQUENCE [LARGE SCALE GENOMIC DNA]</scope>
    <source>
        <strain evidence="8 9">DSM 18488</strain>
    </source>
</reference>